<keyword evidence="1" id="KW-0472">Membrane</keyword>
<keyword evidence="3" id="KW-1185">Reference proteome</keyword>
<gene>
    <name evidence="2" type="ORF">ACFQ03_18180</name>
</gene>
<evidence type="ECO:0000256" key="1">
    <source>
        <dbReference type="SAM" id="Phobius"/>
    </source>
</evidence>
<dbReference type="Proteomes" id="UP001597120">
    <property type="component" value="Unassembled WGS sequence"/>
</dbReference>
<accession>A0ABW3DES6</accession>
<feature type="transmembrane region" description="Helical" evidence="1">
    <location>
        <begin position="77"/>
        <end position="99"/>
    </location>
</feature>
<dbReference type="RefSeq" id="WP_379289958.1">
    <property type="nucleotide sequence ID" value="NZ_JBHTIU010000073.1"/>
</dbReference>
<evidence type="ECO:0000313" key="2">
    <source>
        <dbReference type="EMBL" id="MFD0871071.1"/>
    </source>
</evidence>
<organism evidence="2 3">
    <name type="scientific">Paenibacillus residui</name>
    <dbReference type="NCBI Taxonomy" id="629724"/>
    <lineage>
        <taxon>Bacteria</taxon>
        <taxon>Bacillati</taxon>
        <taxon>Bacillota</taxon>
        <taxon>Bacilli</taxon>
        <taxon>Bacillales</taxon>
        <taxon>Paenibacillaceae</taxon>
        <taxon>Paenibacillus</taxon>
    </lineage>
</organism>
<feature type="transmembrane region" description="Helical" evidence="1">
    <location>
        <begin position="6"/>
        <end position="29"/>
    </location>
</feature>
<comment type="caution">
    <text evidence="2">The sequence shown here is derived from an EMBL/GenBank/DDBJ whole genome shotgun (WGS) entry which is preliminary data.</text>
</comment>
<keyword evidence="1" id="KW-0812">Transmembrane</keyword>
<feature type="transmembrane region" description="Helical" evidence="1">
    <location>
        <begin position="288"/>
        <end position="308"/>
    </location>
</feature>
<reference evidence="3" key="1">
    <citation type="journal article" date="2019" name="Int. J. Syst. Evol. Microbiol.">
        <title>The Global Catalogue of Microorganisms (GCM) 10K type strain sequencing project: providing services to taxonomists for standard genome sequencing and annotation.</title>
        <authorList>
            <consortium name="The Broad Institute Genomics Platform"/>
            <consortium name="The Broad Institute Genome Sequencing Center for Infectious Disease"/>
            <person name="Wu L."/>
            <person name="Ma J."/>
        </authorList>
    </citation>
    <scope>NUCLEOTIDE SEQUENCE [LARGE SCALE GENOMIC DNA]</scope>
    <source>
        <strain evidence="3">CCUG 57263</strain>
    </source>
</reference>
<sequence>MLIAAKAAFLLLLFILIYTGIRGVMLVAANRKMARIRLHHVRNAAFGSRLTDLLQRSGFLYRHLSDLLESTGSRFTLPMLLTTSLVLFLSGFITAVLFFPSVKGILALCLIASSFPYLLLRMRLITNQLRSRMDFLPAVEIVYQTYLLDPHPNIRNVLHRALRENRIRYPLKPVFEQLHRNLSMSREVDDALRIFKMSLGHLWADYMASILKIAIVEGNDVTLNLKELIDDMRKAKLADQIARNRLLEIRIASFSPLCFLAVFLLVNFRINYENAYYYYFVDAAGRNMLLDALLLIFAGFLMGVYLSMKRM</sequence>
<protein>
    <submittedName>
        <fullName evidence="2">Type II secretion system F family protein</fullName>
    </submittedName>
</protein>
<proteinExistence type="predicted"/>
<feature type="transmembrane region" description="Helical" evidence="1">
    <location>
        <begin position="105"/>
        <end position="124"/>
    </location>
</feature>
<name>A0ABW3DES6_9BACL</name>
<keyword evidence="1" id="KW-1133">Transmembrane helix</keyword>
<evidence type="ECO:0000313" key="3">
    <source>
        <dbReference type="Proteomes" id="UP001597120"/>
    </source>
</evidence>
<dbReference type="EMBL" id="JBHTIU010000073">
    <property type="protein sequence ID" value="MFD0871071.1"/>
    <property type="molecule type" value="Genomic_DNA"/>
</dbReference>
<feature type="transmembrane region" description="Helical" evidence="1">
    <location>
        <begin position="249"/>
        <end position="268"/>
    </location>
</feature>